<evidence type="ECO:0000256" key="2">
    <source>
        <dbReference type="SAM" id="Phobius"/>
    </source>
</evidence>
<feature type="coiled-coil region" evidence="1">
    <location>
        <begin position="1180"/>
        <end position="1226"/>
    </location>
</feature>
<feature type="coiled-coil region" evidence="1">
    <location>
        <begin position="1393"/>
        <end position="1433"/>
    </location>
</feature>
<proteinExistence type="predicted"/>
<keyword evidence="3" id="KW-0732">Signal</keyword>
<evidence type="ECO:0000313" key="4">
    <source>
        <dbReference type="EMBL" id="QCZ36913.1"/>
    </source>
</evidence>
<evidence type="ECO:0008006" key="6">
    <source>
        <dbReference type="Google" id="ProtNLM"/>
    </source>
</evidence>
<keyword evidence="2" id="KW-0812">Transmembrane</keyword>
<feature type="coiled-coil region" evidence="1">
    <location>
        <begin position="2346"/>
        <end position="2378"/>
    </location>
</feature>
<evidence type="ECO:0000313" key="5">
    <source>
        <dbReference type="Proteomes" id="UP000305457"/>
    </source>
</evidence>
<dbReference type="Proteomes" id="UP000305457">
    <property type="component" value="Chromosome"/>
</dbReference>
<dbReference type="Gene3D" id="1.20.120.1850">
    <property type="entry name" value="Ebh helix bundles repeating unit (S and A modules)"/>
    <property type="match status" value="3"/>
</dbReference>
<evidence type="ECO:0000256" key="3">
    <source>
        <dbReference type="SAM" id="SignalP"/>
    </source>
</evidence>
<dbReference type="KEGG" id="mnh:FG904_02770"/>
<feature type="coiled-coil region" evidence="1">
    <location>
        <begin position="879"/>
        <end position="931"/>
    </location>
</feature>
<name>A0A5B7XYD7_9MOLU</name>
<organism evidence="4 5">
    <name type="scientific">Mycoplasma nasistruthionis</name>
    <dbReference type="NCBI Taxonomy" id="353852"/>
    <lineage>
        <taxon>Bacteria</taxon>
        <taxon>Bacillati</taxon>
        <taxon>Mycoplasmatota</taxon>
        <taxon>Mollicutes</taxon>
        <taxon>Mycoplasmataceae</taxon>
        <taxon>Mycoplasma</taxon>
    </lineage>
</organism>
<feature type="coiled-coil region" evidence="1">
    <location>
        <begin position="406"/>
        <end position="468"/>
    </location>
</feature>
<feature type="signal peptide" evidence="3">
    <location>
        <begin position="1"/>
        <end position="27"/>
    </location>
</feature>
<feature type="coiled-coil region" evidence="1">
    <location>
        <begin position="795"/>
        <end position="829"/>
    </location>
</feature>
<feature type="transmembrane region" description="Helical" evidence="2">
    <location>
        <begin position="3362"/>
        <end position="3384"/>
    </location>
</feature>
<dbReference type="EMBL" id="CP040825">
    <property type="protein sequence ID" value="QCZ36913.1"/>
    <property type="molecule type" value="Genomic_DNA"/>
</dbReference>
<evidence type="ECO:0000256" key="1">
    <source>
        <dbReference type="SAM" id="Coils"/>
    </source>
</evidence>
<feature type="chain" id="PRO_5022748564" description="GA module" evidence="3">
    <location>
        <begin position="28"/>
        <end position="3388"/>
    </location>
</feature>
<accession>A0A5B7XYD7</accession>
<feature type="coiled-coil region" evidence="1">
    <location>
        <begin position="1840"/>
        <end position="1886"/>
    </location>
</feature>
<keyword evidence="2" id="KW-1133">Transmembrane helix</keyword>
<gene>
    <name evidence="4" type="ORF">FG904_02770</name>
</gene>
<feature type="coiled-coil region" evidence="1">
    <location>
        <begin position="1618"/>
        <end position="1645"/>
    </location>
</feature>
<sequence length="3388" mass="382449">MNNKKKLIKKSVRLASLSLLAPPIAVAISAATNTNDVDLSDPDIQSVEKLKAYLSEKKFTYQRRLRLGGLRADQITKFEDQINTETAGKQGEELKRILANIKTQIKSKFDFMTKWYDIFLNNSLGDPLWETEFQGYNESTVDGIRLVSVPRISGDMYREDTYWHRKGLKDAKGVATEFVKKHFRSSADGGTGDDADRADTEEQFKAAIKDYIPKFEAAVFPDDDRRQSAIEKIRRIKKFNWDLSTTDTTNDEFNSKTGGIGQWILAYLGTKSDVGWVHATNHISNADLDLIEKAVSFFKREPLPVLEDFFGKIKNNEYKNSDNYKNIQLLNPTKAGELDQTFFLYKKIMMYTASPLSTNFGSNIFGGHRSGQLRNMGTDWAGPNSDKTDWVWSEIASKNVFTFSAKKIVEDALRNEKNELVQKLKNELTFISNIAPIEEAAINKMTLIADIRAKKDELIKKNAKEKLNAKIVEILNYKYDTATEDVYRDANPTERQKLEDYLVEGEDLYNNSELKSQNDYDAVTTKLESEFPFVQLPKVVEYNKSVLTNNVNSMTLSDDNKQKLKDKINSATIDTYENLNNYKQQFEDLKRKTQDVNNLQTFDQNTKNETHKKLIEARINDNSKGEINTLAFNKDAGIQALNSFTNIPENKRNDIKSLILSAFETQSLTDAISIRDKAKNYADGIKTSRKIPAKFKDKLINRISTDKTNLNKLIALTSQYENLFEKIKNANLDSAISSNLDEELSNITDENQFETLSHKIDNEIAKKSLQEKVNALNTYKQQNQQIYESSEPTKKAEFDQKLTEAEQLLQNALTTAVTYEETKRKLEELEAFVSDPKVAEYLKSEIEKQIEGYENDFTTNVVNELKTKLNALPNQTSDVKAWKAKLEKIKENNDQLKVLDQLNSDQKTVELQKLIQDIDNETNQQKVVEAAKKKQEILKVLEDKVTYPQLEKATYLKQIYDAPTVDKLNEIQTELGIANARKDLEDQIKKAQEHLQNNNDKFIEADPTGKSELEALINEANVELQKQPQSSAEKFKEKLDSIKNKVASQTLEHFVNKLKEKLTKDIESYSPVLSADNITKLKEKLNNSALNTYEQVKEEFAKVQKVKEKADKINTLTSLTPQTATNYKNKLVEQFGNDGNLSATTELAEKVNETIRDFDSSYPHVDKNSKVSDIESASDLNALNTKKEELAKENAKNKLKKAIDKAEKYKRENSDLYNDAEESKRNDFDAKLKAAQDGYAETNLKSVQDYTTLEQNLEAALTAISPENVVAQLKARFSTEIEGFTPELSSRQIAKLKELVNSDTLTTRQAVKDVYNKIKAFRPNAKQINDLTNLSSDAKQKAIDNIIKNIENPDLQLKDVTLAKNKDTVLKDLAAKKKYPNLELDTYKSRIEQADSQEKLDALTTELANQNKLNELQKLVEKAEKYHNDKQSDLTIADPAGKQALLDAIKQAKESIDKGHTAGIAEFTDKLNKLQNAYDDVSETNYIRKLKDTEIAKIQRFNDSLSSSNIQALIEKINNANPNTVAQIQKVFADAQKVHDIATEIKALSDQLSPNTIQNAIDNLTTNSDNQTELDKIKETALSKHKLLKDFESTYPKLDKSANKANIEGLTDKASVDAKELELSKENAKKDLEEKVAEIERELQSDPTIHQQAEPNKKKEFDDALQAAKKALQDPQLKDKATYETLKSNLEDKLPNVREQAVLAYLREKYKKEVQGYTNEFNPEQIKELEKLIDDSKVDNVLGLNLLKIKIDEIKDKASKVKSLSQVKDDTKTKAISSLIEKINDDDGQNQIIELINKKEQLLANFDTAYPHLIKTNFENQINELATIEDANNYQTELESRDKLEELKAKKQQVEDYKTNNDTVYNNAQQTDKDALEQTLQNATTAITTGHTLGKDVLQQHITELDRALSNVSSEKVLREVKQQKEAEIRAYAPALSELIINQLVSKIQDPNLNTVQGVLDEFEKVKALKQNADQINALQNLSQQAKDNAKTQLLNNYGANDKQTEVVNLAKAKDALLNKLATQNWPNLTKDSHQNQIEALTSQQEVSDYQDKLDSLNEKANLDRLLVQIVAQGHAEPLVRSMADPSAIGELEKVAQEALKATPENNLPTKEVIVDHIKKLQEAFEKVQRPAVTDYVRKQKTNNVDNLTNLTSENVAKLKDLLTEAKSPGLENIIETDKKIQELNNINQKIHDLPNLSPEAKKKLTDKLVDALANNNNLNDVLTLATTQNDAVKTVKDYDANSVPSALINKLVNDIESTNSPDDINPILVTASDINNTSVAIKDSKITQANKAKYLSKISEDPANNAALRNLVNRINEIADAINGSDLKQTVKDTLLNELFNVDDKAGAEAVLAKFESELEKAKLEQLIQQVKDYQLQNPAAYQYANPEFINDLKASVAIAETEVAKSPLSVASHLKTLVSDLTSAFEKVQEPETKKYLASKLENQIDTNDKISTDNKALLKQKISDQGTANVSDYVDHLQKTNNLAQNIEILNTYEHLASPQREIFTAQLIEAYGNDAKQQEILAFASAKNDLIKEIRLNDLINGETKEELVKQAENANTNETLENTAKANFEKAKDSIDKINETSLPAEKRDEFINKVKANKEPNENLVDLVKALNTEYQNVATSVVDDQRKEELANELLSLTTKPEVEAFAKRLQAENEKVYLQDLIKLVEAYPNDQKTVYDAASPEAKTKLQQVLEIAKQAVNSTPLKTVEELKEIKNNLTTAFAGVERAAVTDYVRNKYQEDLNNSGLKETVKNALKQKVSDTNAPTLENLIEEHSKIKTVAEKIKYIDKLPFIVDSVEEKLEKELLDQYDNPANQSAIVTLASSKNRTIELIESKPYISPEVKKQLKASALVAENEDPDLAKIKSDAEKINHTGSIIHDSNLTNERKSHFGEKVSTNLINNKEIEDLVLEINSHLDALDKTDLPEAKKEELKAVLMKVDNLTQVEDFVKLLEAEVEKHKLQLLVNQIDTFKEQNPLDYQNADPEAIKELERLLPLAKADLKAADTKDKEVYADHIRKLTEQFNNLQSDAVIKFTRDKLTNKINNSPDLTNEAKQALIERLSNSNSPTLKDLVDKIQDLNNTIANLQATANKQLSPADLVKHQNQILDNFNNPAKQTEILDLVNQKHDEIQKIESTLVGKEVKPEIIKSLREKVSQSDSAVGIKEVDKQLQSVKEVEELIKNASIPEVVKAKIFNRNSTDIESNDTLKDLVNHYQEKYKEILNTPLPKAIKDNLIAEVTDNNTKEAVDKYLADKSFNDQLIKDTYPNVPAEVLKTLTGSDKDVALADFLNKIDPEKLDLKSLSPSDLTEFINNVKSVDNLDKQTNEVQEFVNKLDKRAKFLDAKSQNEINSKKYGTILWIALSLVSFFAFVLASLLIIFKHKK</sequence>
<protein>
    <recommendedName>
        <fullName evidence="6">GA module</fullName>
    </recommendedName>
</protein>
<dbReference type="OrthoDB" id="403775at2"/>
<dbReference type="RefSeq" id="WP_139592393.1">
    <property type="nucleotide sequence ID" value="NZ_CP040825.1"/>
</dbReference>
<keyword evidence="2" id="KW-0472">Membrane</keyword>
<reference evidence="4 5" key="1">
    <citation type="submission" date="2019-06" db="EMBL/GenBank/DDBJ databases">
        <title>Mycoplasma sp. 2F1A isolated from ostrich.</title>
        <authorList>
            <person name="Spergser J."/>
        </authorList>
    </citation>
    <scope>NUCLEOTIDE SEQUENCE [LARGE SCALE GENOMIC DNA]</scope>
    <source>
        <strain evidence="4 5">2F1A</strain>
    </source>
</reference>
<keyword evidence="1" id="KW-0175">Coiled coil</keyword>